<accession>A0A815N264</accession>
<name>A0A815N264_ADIRI</name>
<evidence type="ECO:0000313" key="3">
    <source>
        <dbReference type="Proteomes" id="UP000663852"/>
    </source>
</evidence>
<protein>
    <submittedName>
        <fullName evidence="2">Uncharacterized protein</fullName>
    </submittedName>
</protein>
<comment type="caution">
    <text evidence="2">The sequence shown here is derived from an EMBL/GenBank/DDBJ whole genome shotgun (WGS) entry which is preliminary data.</text>
</comment>
<feature type="transmembrane region" description="Helical" evidence="1">
    <location>
        <begin position="166"/>
        <end position="186"/>
    </location>
</feature>
<sequence>MPKKNALDKYYSMSLIKISSQMLDEYRIDAKAGIAINAAIGVITALFKKRPVPESKFRKMVNTLIKNYDEYPVAMNSLGIALSIYFLLDSNNDRKEERKFQDRVIDTFRNYPPNLWEQRLAEIRTDVESLKSRQLTMGAIKLFMSASFGYYAYAGTLSTLGRTVTALYSVASGTAALINGVNYYNLHELVRRLQRDGRLN</sequence>
<organism evidence="2 3">
    <name type="scientific">Adineta ricciae</name>
    <name type="common">Rotifer</name>
    <dbReference type="NCBI Taxonomy" id="249248"/>
    <lineage>
        <taxon>Eukaryota</taxon>
        <taxon>Metazoa</taxon>
        <taxon>Spiralia</taxon>
        <taxon>Gnathifera</taxon>
        <taxon>Rotifera</taxon>
        <taxon>Eurotatoria</taxon>
        <taxon>Bdelloidea</taxon>
        <taxon>Adinetida</taxon>
        <taxon>Adinetidae</taxon>
        <taxon>Adineta</taxon>
    </lineage>
</organism>
<dbReference type="EMBL" id="CAJNOJ010000393">
    <property type="protein sequence ID" value="CAF1430951.1"/>
    <property type="molecule type" value="Genomic_DNA"/>
</dbReference>
<reference evidence="2" key="1">
    <citation type="submission" date="2021-02" db="EMBL/GenBank/DDBJ databases">
        <authorList>
            <person name="Nowell W R."/>
        </authorList>
    </citation>
    <scope>NUCLEOTIDE SEQUENCE</scope>
</reference>
<keyword evidence="1" id="KW-1133">Transmembrane helix</keyword>
<evidence type="ECO:0000256" key="1">
    <source>
        <dbReference type="SAM" id="Phobius"/>
    </source>
</evidence>
<dbReference type="AlphaFoldDB" id="A0A815N264"/>
<keyword evidence="1" id="KW-0472">Membrane</keyword>
<gene>
    <name evidence="2" type="ORF">EDS130_LOCUS38198</name>
</gene>
<feature type="transmembrane region" description="Helical" evidence="1">
    <location>
        <begin position="135"/>
        <end position="154"/>
    </location>
</feature>
<dbReference type="Proteomes" id="UP000663852">
    <property type="component" value="Unassembled WGS sequence"/>
</dbReference>
<proteinExistence type="predicted"/>
<evidence type="ECO:0000313" key="2">
    <source>
        <dbReference type="EMBL" id="CAF1430951.1"/>
    </source>
</evidence>
<dbReference type="OrthoDB" id="10016115at2759"/>
<keyword evidence="1" id="KW-0812">Transmembrane</keyword>